<protein>
    <submittedName>
        <fullName evidence="1">Uncharacterized protein</fullName>
    </submittedName>
</protein>
<dbReference type="PATRIC" id="fig|1609559.3.peg.1549"/>
<sequence length="213" mass="23796">MKIEVLAILFMLVVGFSGCISTETPTMSHTSPENTTTQQLTTTKLDKIWVYVNNSEYNVTILVPVNIAKEVEELLANIIIEQIDIAAKEGYSGAGFRVYVLKFPKVPESIKLRVDFSPVLNGTIVTSNTIPSIGIVYDGKVYSGNITIKKPLRKTKADYQLKFSEIKNRTRLGTIFTLGVEVEVFVEKTGDNEWKIFAVWNNETVGGIYYSRG</sequence>
<evidence type="ECO:0000313" key="2">
    <source>
        <dbReference type="Proteomes" id="UP000070587"/>
    </source>
</evidence>
<name>A0A127BAF3_9EURY</name>
<dbReference type="GeneID" id="28491648"/>
<dbReference type="Proteomes" id="UP000070587">
    <property type="component" value="Chromosome"/>
</dbReference>
<dbReference type="KEGG" id="pyc:TQ32_07390"/>
<evidence type="ECO:0000313" key="1">
    <source>
        <dbReference type="EMBL" id="AMM54321.1"/>
    </source>
</evidence>
<dbReference type="OrthoDB" id="103547at2157"/>
<organism evidence="1 2">
    <name type="scientific">Pyrococcus kukulkanii</name>
    <dbReference type="NCBI Taxonomy" id="1609559"/>
    <lineage>
        <taxon>Archaea</taxon>
        <taxon>Methanobacteriati</taxon>
        <taxon>Methanobacteriota</taxon>
        <taxon>Thermococci</taxon>
        <taxon>Thermococcales</taxon>
        <taxon>Thermococcaceae</taxon>
        <taxon>Pyrococcus</taxon>
    </lineage>
</organism>
<gene>
    <name evidence="1" type="ORF">TQ32_07390</name>
</gene>
<dbReference type="EMBL" id="CP010835">
    <property type="protein sequence ID" value="AMM54321.1"/>
    <property type="molecule type" value="Genomic_DNA"/>
</dbReference>
<dbReference type="RefSeq" id="WP_068322985.1">
    <property type="nucleotide sequence ID" value="NZ_CP010835.1"/>
</dbReference>
<reference evidence="2" key="1">
    <citation type="submission" date="2015-02" db="EMBL/GenBank/DDBJ databases">
        <title>Pyrococcus kukulkanii sp. nov., a novel hyperthermophilic archaeon isolated from a deep-sea hydrothermal vent at the Guaymas Basin.</title>
        <authorList>
            <person name="Oger P.M."/>
            <person name="Callac N."/>
            <person name="Jebbar M."/>
            <person name="Godfroy A."/>
        </authorList>
    </citation>
    <scope>NUCLEOTIDE SEQUENCE [LARGE SCALE GENOMIC DNA]</scope>
    <source>
        <strain evidence="2">NCB100</strain>
    </source>
</reference>
<proteinExistence type="predicted"/>
<accession>A0A127BAF3</accession>
<dbReference type="PROSITE" id="PS51257">
    <property type="entry name" value="PROKAR_LIPOPROTEIN"/>
    <property type="match status" value="1"/>
</dbReference>
<reference evidence="1 2" key="2">
    <citation type="journal article" date="2016" name="Int. J. Syst. Evol. Microbiol.">
        <title>Pyrococcus kukulkanii sp. nov., a hyperthermophilic, piezophilic archaeon isolated from a deep-sea hydrothermal vent.</title>
        <authorList>
            <person name="Callac N."/>
            <person name="Oger P."/>
            <person name="Lesongeur F."/>
            <person name="Rattray J.E."/>
            <person name="Vannier P."/>
            <person name="Michoud G."/>
            <person name="Beauverger M."/>
            <person name="Gayet N."/>
            <person name="Rouxel O."/>
            <person name="Jebbar M."/>
            <person name="Godfroy A."/>
        </authorList>
    </citation>
    <scope>NUCLEOTIDE SEQUENCE [LARGE SCALE GENOMIC DNA]</scope>
    <source>
        <strain evidence="1 2">NCB100</strain>
    </source>
</reference>
<dbReference type="STRING" id="1609559.TQ32_07390"/>
<dbReference type="AlphaFoldDB" id="A0A127BAF3"/>